<feature type="transmembrane region" description="Helical" evidence="3">
    <location>
        <begin position="96"/>
        <end position="117"/>
    </location>
</feature>
<evidence type="ECO:0008006" key="6">
    <source>
        <dbReference type="Google" id="ProtNLM"/>
    </source>
</evidence>
<feature type="transmembrane region" description="Helical" evidence="3">
    <location>
        <begin position="66"/>
        <end position="89"/>
    </location>
</feature>
<dbReference type="Proteomes" id="UP000291269">
    <property type="component" value="Unassembled WGS sequence"/>
</dbReference>
<name>A0A4Q2KCW0_9FIRM</name>
<keyword evidence="5" id="KW-1185">Reference proteome</keyword>
<dbReference type="EMBL" id="SDOZ01000002">
    <property type="protein sequence ID" value="RXZ62425.1"/>
    <property type="molecule type" value="Genomic_DNA"/>
</dbReference>
<keyword evidence="3" id="KW-0472">Membrane</keyword>
<gene>
    <name evidence="4" type="ORF">ESZ91_08525</name>
</gene>
<dbReference type="PANTHER" id="PTHR37815">
    <property type="entry name" value="UPF0397 PROTEIN BC_2624-RELATED"/>
    <property type="match status" value="1"/>
</dbReference>
<dbReference type="AlphaFoldDB" id="A0A4Q2KCW0"/>
<sequence>MRTKSLAVAALFMALVMVTTAFVKIPLPLTGYIHLGDTFIFLACFFLKKPYAIAASAMGSALADVIAFPVYAPATLIIKAVMALIFCLIAGEEPTFWRCVLGAVAASVWMLAGYYVFNSVFLVGWSAALLNLALDSIQPLCCSILGILAIQTCRRVPFLMSKRIR</sequence>
<evidence type="ECO:0000313" key="4">
    <source>
        <dbReference type="EMBL" id="RXZ62425.1"/>
    </source>
</evidence>
<dbReference type="PANTHER" id="PTHR37815:SF3">
    <property type="entry name" value="UPF0397 PROTEIN SPR0429"/>
    <property type="match status" value="1"/>
</dbReference>
<evidence type="ECO:0000256" key="3">
    <source>
        <dbReference type="SAM" id="Phobius"/>
    </source>
</evidence>
<dbReference type="Gene3D" id="1.10.1760.20">
    <property type="match status" value="1"/>
</dbReference>
<dbReference type="InterPro" id="IPR009825">
    <property type="entry name" value="ECF_substrate-spec-like"/>
</dbReference>
<feature type="transmembrane region" description="Helical" evidence="3">
    <location>
        <begin position="137"/>
        <end position="156"/>
    </location>
</feature>
<keyword evidence="2 3" id="KW-1133">Transmembrane helix</keyword>
<accession>A0A4Q2KCW0</accession>
<protein>
    <recommendedName>
        <fullName evidence="6">ECF transporter S component</fullName>
    </recommendedName>
</protein>
<dbReference type="GO" id="GO:0016020">
    <property type="term" value="C:membrane"/>
    <property type="evidence" value="ECO:0007669"/>
    <property type="project" value="InterPro"/>
</dbReference>
<evidence type="ECO:0000256" key="1">
    <source>
        <dbReference type="ARBA" id="ARBA00022692"/>
    </source>
</evidence>
<organism evidence="4 5">
    <name type="scientific">Candidatus Borkfalkia ceftriaxoniphila</name>
    <dbReference type="NCBI Taxonomy" id="2508949"/>
    <lineage>
        <taxon>Bacteria</taxon>
        <taxon>Bacillati</taxon>
        <taxon>Bacillota</taxon>
        <taxon>Clostridia</taxon>
        <taxon>Christensenellales</taxon>
        <taxon>Christensenellaceae</taxon>
        <taxon>Candidatus Borkfalkia</taxon>
    </lineage>
</organism>
<evidence type="ECO:0000256" key="2">
    <source>
        <dbReference type="ARBA" id="ARBA00022989"/>
    </source>
</evidence>
<dbReference type="Pfam" id="PF07155">
    <property type="entry name" value="ECF-ribofla_trS"/>
    <property type="match status" value="1"/>
</dbReference>
<proteinExistence type="predicted"/>
<evidence type="ECO:0000313" key="5">
    <source>
        <dbReference type="Proteomes" id="UP000291269"/>
    </source>
</evidence>
<dbReference type="RefSeq" id="WP_129226172.1">
    <property type="nucleotide sequence ID" value="NZ_SDOZ01000002.1"/>
</dbReference>
<keyword evidence="1 3" id="KW-0812">Transmembrane</keyword>
<reference evidence="4 5" key="1">
    <citation type="journal article" date="2019" name="Gut">
        <title>Antibiotics-induced monodominance of a novel gut bacterial order.</title>
        <authorList>
            <person name="Hildebrand F."/>
            <person name="Moitinho-Silva L."/>
            <person name="Blasche S."/>
            <person name="Jahn M.T."/>
            <person name="Gossmann T.I."/>
            <person name="Heuerta-Cepas J."/>
            <person name="Hercog R."/>
            <person name="Luetge M."/>
            <person name="Bahram M."/>
            <person name="Pryszlak A."/>
            <person name="Alves R.J."/>
            <person name="Waszak S.M."/>
            <person name="Zhu A."/>
            <person name="Ye L."/>
            <person name="Costea P.I."/>
            <person name="Aalvink S."/>
            <person name="Belzer C."/>
            <person name="Forslund S.K."/>
            <person name="Sunagawa S."/>
            <person name="Hentschel U."/>
            <person name="Merten C."/>
            <person name="Patil K.R."/>
            <person name="Benes V."/>
            <person name="Bork P."/>
        </authorList>
    </citation>
    <scope>NUCLEOTIDE SEQUENCE [LARGE SCALE GENOMIC DNA]</scope>
    <source>
        <strain evidence="4 5">HDS1380</strain>
    </source>
</reference>
<dbReference type="OrthoDB" id="411368at2"/>
<comment type="caution">
    <text evidence="4">The sequence shown here is derived from an EMBL/GenBank/DDBJ whole genome shotgun (WGS) entry which is preliminary data.</text>
</comment>